<dbReference type="InterPro" id="IPR014284">
    <property type="entry name" value="RNA_pol_sigma-70_dom"/>
</dbReference>
<dbReference type="InterPro" id="IPR013325">
    <property type="entry name" value="RNA_pol_sigma_r2"/>
</dbReference>
<evidence type="ECO:0000313" key="7">
    <source>
        <dbReference type="EMBL" id="MBS6620587.1"/>
    </source>
</evidence>
<dbReference type="GO" id="GO:0003677">
    <property type="term" value="F:DNA binding"/>
    <property type="evidence" value="ECO:0007669"/>
    <property type="project" value="UniProtKB-KW"/>
</dbReference>
<dbReference type="InterPro" id="IPR007627">
    <property type="entry name" value="RNA_pol_sigma70_r2"/>
</dbReference>
<dbReference type="InterPro" id="IPR050239">
    <property type="entry name" value="Sigma-70_RNA_pol_init_factors"/>
</dbReference>
<dbReference type="Pfam" id="PF04542">
    <property type="entry name" value="Sigma70_r2"/>
    <property type="match status" value="1"/>
</dbReference>
<sequence length="338" mass="38579">MKKNSITNEKQNGVQVENEELVRQIQAGINVSSNLEQLYLKNRPFIYNTAMKYSKQAEIDDLMQEGYLGLQKAASMYNSDNDAKFITYAGYWIRQSIQRYCENCGNVKRIPVHLLSEIARYKRFLAQCQSENKNPSDFEICRALNISANKLDNLRKAAFESSVASLESPVEGADGLLLEDSIPDPSSMEDDVSERLEREYANRVLWNIVDELKDTESYVISGLYCRSKTLRELKDELHISEQRIAQIRDKALQTLNCKKRLEEIASIYGYIPSSAYKGSLGYFNSNGSITENIALNRIEQQEKAAHLAYKIHQNEQAVQQELSIDELFAKVVSLCERG</sequence>
<feature type="domain" description="RNA polymerase sigma-70 region 2" evidence="5">
    <location>
        <begin position="38"/>
        <end position="101"/>
    </location>
</feature>
<gene>
    <name evidence="7" type="ORF">KH315_00190</name>
</gene>
<keyword evidence="4" id="KW-0804">Transcription</keyword>
<evidence type="ECO:0000313" key="8">
    <source>
        <dbReference type="Proteomes" id="UP000811365"/>
    </source>
</evidence>
<organism evidence="7 8">
    <name type="scientific">Faecalibacterium prausnitzii</name>
    <dbReference type="NCBI Taxonomy" id="853"/>
    <lineage>
        <taxon>Bacteria</taxon>
        <taxon>Bacillati</taxon>
        <taxon>Bacillota</taxon>
        <taxon>Clostridia</taxon>
        <taxon>Eubacteriales</taxon>
        <taxon>Oscillospiraceae</taxon>
        <taxon>Faecalibacterium</taxon>
    </lineage>
</organism>
<protein>
    <submittedName>
        <fullName evidence="7">Sigma-70 family RNA polymerase sigma factor</fullName>
    </submittedName>
</protein>
<proteinExistence type="predicted"/>
<accession>A0A9E1GI79</accession>
<feature type="domain" description="RNA polymerase sigma-70 region 4" evidence="6">
    <location>
        <begin position="210"/>
        <end position="255"/>
    </location>
</feature>
<dbReference type="NCBIfam" id="TIGR02937">
    <property type="entry name" value="sigma70-ECF"/>
    <property type="match status" value="1"/>
</dbReference>
<dbReference type="InterPro" id="IPR000943">
    <property type="entry name" value="RNA_pol_sigma70"/>
</dbReference>
<dbReference type="Pfam" id="PF04545">
    <property type="entry name" value="Sigma70_r4"/>
    <property type="match status" value="1"/>
</dbReference>
<evidence type="ECO:0000256" key="2">
    <source>
        <dbReference type="ARBA" id="ARBA00023082"/>
    </source>
</evidence>
<reference evidence="7" key="1">
    <citation type="submission" date="2021-02" db="EMBL/GenBank/DDBJ databases">
        <title>Infant gut strain persistence is associated with maternal origin, phylogeny, and functional potential including surface adhesion and iron acquisition.</title>
        <authorList>
            <person name="Lou Y.C."/>
        </authorList>
    </citation>
    <scope>NUCLEOTIDE SEQUENCE</scope>
    <source>
        <strain evidence="7">L2_039_000G1_dasL2_039_000G1_maxbin2.maxbin.077</strain>
    </source>
</reference>
<dbReference type="Gene3D" id="1.20.120.1810">
    <property type="match status" value="1"/>
</dbReference>
<dbReference type="Proteomes" id="UP000811365">
    <property type="component" value="Unassembled WGS sequence"/>
</dbReference>
<comment type="caution">
    <text evidence="7">The sequence shown here is derived from an EMBL/GenBank/DDBJ whole genome shotgun (WGS) entry which is preliminary data.</text>
</comment>
<keyword evidence="3" id="KW-0238">DNA-binding</keyword>
<name>A0A9E1GI79_9FIRM</name>
<dbReference type="PANTHER" id="PTHR30603">
    <property type="entry name" value="RNA POLYMERASE SIGMA FACTOR RPO"/>
    <property type="match status" value="1"/>
</dbReference>
<dbReference type="InterPro" id="IPR013324">
    <property type="entry name" value="RNA_pol_sigma_r3/r4-like"/>
</dbReference>
<dbReference type="SUPFAM" id="SSF88946">
    <property type="entry name" value="Sigma2 domain of RNA polymerase sigma factors"/>
    <property type="match status" value="1"/>
</dbReference>
<keyword evidence="1" id="KW-0805">Transcription regulation</keyword>
<evidence type="ECO:0000259" key="6">
    <source>
        <dbReference type="Pfam" id="PF04545"/>
    </source>
</evidence>
<dbReference type="PANTHER" id="PTHR30603:SF47">
    <property type="entry name" value="RNA POLYMERASE SIGMA FACTOR SIGD, CHLOROPLASTIC"/>
    <property type="match status" value="1"/>
</dbReference>
<dbReference type="GO" id="GO:0006352">
    <property type="term" value="P:DNA-templated transcription initiation"/>
    <property type="evidence" value="ECO:0007669"/>
    <property type="project" value="InterPro"/>
</dbReference>
<dbReference type="SUPFAM" id="SSF88659">
    <property type="entry name" value="Sigma3 and sigma4 domains of RNA polymerase sigma factors"/>
    <property type="match status" value="2"/>
</dbReference>
<evidence type="ECO:0000256" key="3">
    <source>
        <dbReference type="ARBA" id="ARBA00023125"/>
    </source>
</evidence>
<evidence type="ECO:0000256" key="4">
    <source>
        <dbReference type="ARBA" id="ARBA00023163"/>
    </source>
</evidence>
<keyword evidence="2" id="KW-0731">Sigma factor</keyword>
<dbReference type="AlphaFoldDB" id="A0A9E1GI79"/>
<dbReference type="Gene3D" id="1.20.140.160">
    <property type="match status" value="1"/>
</dbReference>
<dbReference type="EMBL" id="JAGZYH010000001">
    <property type="protein sequence ID" value="MBS6620587.1"/>
    <property type="molecule type" value="Genomic_DNA"/>
</dbReference>
<evidence type="ECO:0000256" key="1">
    <source>
        <dbReference type="ARBA" id="ARBA00023015"/>
    </source>
</evidence>
<evidence type="ECO:0000259" key="5">
    <source>
        <dbReference type="Pfam" id="PF04542"/>
    </source>
</evidence>
<dbReference type="GO" id="GO:0016987">
    <property type="term" value="F:sigma factor activity"/>
    <property type="evidence" value="ECO:0007669"/>
    <property type="project" value="UniProtKB-KW"/>
</dbReference>
<dbReference type="PRINTS" id="PR00046">
    <property type="entry name" value="SIGMA70FCT"/>
</dbReference>
<dbReference type="InterPro" id="IPR007630">
    <property type="entry name" value="RNA_pol_sigma70_r4"/>
</dbReference>